<dbReference type="EMBL" id="CP029494">
    <property type="protein sequence ID" value="AWN21941.1"/>
    <property type="molecule type" value="Genomic_DNA"/>
</dbReference>
<gene>
    <name evidence="3" type="ORF">DKM44_00735</name>
</gene>
<proteinExistence type="inferred from homology"/>
<dbReference type="KEGG" id="dez:DKM44_00735"/>
<evidence type="ECO:0000313" key="4">
    <source>
        <dbReference type="Proteomes" id="UP000245368"/>
    </source>
</evidence>
<accession>A0A2Z3JEP1</accession>
<feature type="domain" description="THIF-type NAD/FAD binding fold" evidence="2">
    <location>
        <begin position="15"/>
        <end position="237"/>
    </location>
</feature>
<reference evidence="3 4" key="1">
    <citation type="submission" date="2018-05" db="EMBL/GenBank/DDBJ databases">
        <title>Complete Genome Sequence of Deinococcus sp. strain 17bor-2.</title>
        <authorList>
            <person name="Srinivasan S."/>
        </authorList>
    </citation>
    <scope>NUCLEOTIDE SEQUENCE [LARGE SCALE GENOMIC DNA]</scope>
    <source>
        <strain evidence="3 4">17bor-2</strain>
    </source>
</reference>
<dbReference type="InterPro" id="IPR045886">
    <property type="entry name" value="ThiF/MoeB/HesA"/>
</dbReference>
<sequence>MSGAPTLSRSELRRYSRQLLLSEFAGGQERLKAARVLVIGAGGLGCPVLAYLAGAGVGFLRIADGDTVSLSNLHRQTLYTQADVGRSKAQLAAARLQQVNPYVAVEAAPALSAETAAALLGGVSLVIDASDNFGTRYLVHDLCTAAGLPWVWGAAGGLEGMVSVFGPEFGLRDVFPTSEGAESCDEIGVVGPLLGVVGSVMAMEALKLLTGQPDVLTGRLWTYDALSARVRVVRLPDRTSAAT</sequence>
<dbReference type="InterPro" id="IPR000594">
    <property type="entry name" value="ThiF_NAD_FAD-bd"/>
</dbReference>
<dbReference type="CDD" id="cd00757">
    <property type="entry name" value="ThiF_MoeB_HesA_family"/>
    <property type="match status" value="1"/>
</dbReference>
<dbReference type="RefSeq" id="WP_109824583.1">
    <property type="nucleotide sequence ID" value="NZ_CP029494.1"/>
</dbReference>
<evidence type="ECO:0000259" key="2">
    <source>
        <dbReference type="Pfam" id="PF00899"/>
    </source>
</evidence>
<dbReference type="GO" id="GO:0005829">
    <property type="term" value="C:cytosol"/>
    <property type="evidence" value="ECO:0007669"/>
    <property type="project" value="TreeGrafter"/>
</dbReference>
<organism evidence="3 4">
    <name type="scientific">Deinococcus irradiatisoli</name>
    <dbReference type="NCBI Taxonomy" id="2202254"/>
    <lineage>
        <taxon>Bacteria</taxon>
        <taxon>Thermotogati</taxon>
        <taxon>Deinococcota</taxon>
        <taxon>Deinococci</taxon>
        <taxon>Deinococcales</taxon>
        <taxon>Deinococcaceae</taxon>
        <taxon>Deinococcus</taxon>
    </lineage>
</organism>
<comment type="similarity">
    <text evidence="1">Belongs to the HesA/MoeB/ThiF family.</text>
</comment>
<dbReference type="OrthoDB" id="9804286at2"/>
<evidence type="ECO:0000313" key="3">
    <source>
        <dbReference type="EMBL" id="AWN21941.1"/>
    </source>
</evidence>
<dbReference type="Proteomes" id="UP000245368">
    <property type="component" value="Chromosome"/>
</dbReference>
<name>A0A2Z3JEP1_9DEIO</name>
<dbReference type="GO" id="GO:0004792">
    <property type="term" value="F:thiosulfate-cyanide sulfurtransferase activity"/>
    <property type="evidence" value="ECO:0007669"/>
    <property type="project" value="TreeGrafter"/>
</dbReference>
<dbReference type="Gene3D" id="3.40.50.720">
    <property type="entry name" value="NAD(P)-binding Rossmann-like Domain"/>
    <property type="match status" value="1"/>
</dbReference>
<dbReference type="GO" id="GO:0016779">
    <property type="term" value="F:nucleotidyltransferase activity"/>
    <property type="evidence" value="ECO:0007669"/>
    <property type="project" value="TreeGrafter"/>
</dbReference>
<dbReference type="PANTHER" id="PTHR10953">
    <property type="entry name" value="UBIQUITIN-ACTIVATING ENZYME E1"/>
    <property type="match status" value="1"/>
</dbReference>
<dbReference type="AlphaFoldDB" id="A0A2Z3JEP1"/>
<dbReference type="InterPro" id="IPR035985">
    <property type="entry name" value="Ubiquitin-activating_enz"/>
</dbReference>
<dbReference type="GO" id="GO:0008641">
    <property type="term" value="F:ubiquitin-like modifier activating enzyme activity"/>
    <property type="evidence" value="ECO:0007669"/>
    <property type="project" value="InterPro"/>
</dbReference>
<protein>
    <submittedName>
        <fullName evidence="3">Molybdopterin biosynthesis protein MoeB</fullName>
    </submittedName>
</protein>
<dbReference type="FunFam" id="3.40.50.720:FF:000080">
    <property type="entry name" value="Thiazole biosynthesis adenylyltransferase ThiF"/>
    <property type="match status" value="1"/>
</dbReference>
<dbReference type="Pfam" id="PF00899">
    <property type="entry name" value="ThiF"/>
    <property type="match status" value="1"/>
</dbReference>
<dbReference type="GO" id="GO:0008146">
    <property type="term" value="F:sulfotransferase activity"/>
    <property type="evidence" value="ECO:0007669"/>
    <property type="project" value="TreeGrafter"/>
</dbReference>
<dbReference type="SUPFAM" id="SSF69572">
    <property type="entry name" value="Activating enzymes of the ubiquitin-like proteins"/>
    <property type="match status" value="1"/>
</dbReference>
<evidence type="ECO:0000256" key="1">
    <source>
        <dbReference type="ARBA" id="ARBA00009919"/>
    </source>
</evidence>
<dbReference type="PANTHER" id="PTHR10953:SF102">
    <property type="entry name" value="ADENYLYLTRANSFERASE AND SULFURTRANSFERASE MOCS3"/>
    <property type="match status" value="1"/>
</dbReference>
<keyword evidence="4" id="KW-1185">Reference proteome</keyword>